<organism evidence="1 2">
    <name type="scientific">Saccharopolyspora shandongensis</name>
    <dbReference type="NCBI Taxonomy" id="418495"/>
    <lineage>
        <taxon>Bacteria</taxon>
        <taxon>Bacillati</taxon>
        <taxon>Actinomycetota</taxon>
        <taxon>Actinomycetes</taxon>
        <taxon>Pseudonocardiales</taxon>
        <taxon>Pseudonocardiaceae</taxon>
        <taxon>Saccharopolyspora</taxon>
    </lineage>
</organism>
<keyword evidence="2" id="KW-1185">Reference proteome</keyword>
<name>A0A1H2TAA7_9PSEU</name>
<protein>
    <submittedName>
        <fullName evidence="1">Uncharacterized protein</fullName>
    </submittedName>
</protein>
<proteinExistence type="predicted"/>
<sequence>MRIGRVGALAQQFIMLRTFFTDLLASYQA</sequence>
<accession>A0A1H2TAA7</accession>
<dbReference type="EMBL" id="FNOK01000003">
    <property type="protein sequence ID" value="SDW40635.1"/>
    <property type="molecule type" value="Genomic_DNA"/>
</dbReference>
<dbReference type="Proteomes" id="UP000199529">
    <property type="component" value="Unassembled WGS sequence"/>
</dbReference>
<dbReference type="AlphaFoldDB" id="A0A1H2TAA7"/>
<evidence type="ECO:0000313" key="2">
    <source>
        <dbReference type="Proteomes" id="UP000199529"/>
    </source>
</evidence>
<evidence type="ECO:0000313" key="1">
    <source>
        <dbReference type="EMBL" id="SDW40635.1"/>
    </source>
</evidence>
<reference evidence="2" key="1">
    <citation type="submission" date="2016-10" db="EMBL/GenBank/DDBJ databases">
        <authorList>
            <person name="Varghese N."/>
            <person name="Submissions S."/>
        </authorList>
    </citation>
    <scope>NUCLEOTIDE SEQUENCE [LARGE SCALE GENOMIC DNA]</scope>
    <source>
        <strain evidence="2">CGMCC 4.3530</strain>
    </source>
</reference>
<gene>
    <name evidence="1" type="ORF">SAMN05216215_100335</name>
</gene>